<sequence length="550" mass="61315">MTVFIRTTSISQGNSSEQNPICAPTKVNCGNISSITYPFSIEGRPENCSYPGFNLTCKNNSPEMEIGSKTYFVKAIDYDSQMLTIVDTDVIGKECSLRASSSTLDFSRFAYTPNDVNLTFYYNCSNPSRNSSLNQADSKPNRRILEMLWRMVSRVSWVAGAGNCRDCIVSGGNCGYDPGQPDLPVCHCGHKAYTGICPLQSAVSGVVSSLLVGFCLVAFIRKCMRTLGTGSKVEAFLQNYSSLAPQRFRYSELKKITNSFIDKLGEGSYGSVFKGKLKDGRLVAVKVLNNSKGNGEEFINEVASIGRTYHVNIVTLLGYCYERSKRALIYEFMSNGSLEKFIYSNKSGGTQRILDCEKLFQIAVGIARGLEYLHRGCSMRILHFDIKPHNILLDDEFCPKISDFGLAKLCPKQESIISMQDARGTIGYIAPEVYCRNIGGVSYKSDVYSYGMMVLEMVGGRKNIDARVENTSEIYFPHWVYNHMALENNVELIGIMDEEEKEIAKKMVLVGLWCIQTDPKIRPSMSRVLEMFEGSVQSLEMPPKPYLSSP</sequence>
<dbReference type="GO" id="GO:0005524">
    <property type="term" value="F:ATP binding"/>
    <property type="evidence" value="ECO:0007669"/>
    <property type="project" value="UniProtKB-UniRule"/>
</dbReference>
<dbReference type="GO" id="GO:0030247">
    <property type="term" value="F:polysaccharide binding"/>
    <property type="evidence" value="ECO:0007669"/>
    <property type="project" value="InterPro"/>
</dbReference>
<keyword evidence="8 12" id="KW-0067">ATP-binding</keyword>
<dbReference type="InterPro" id="IPR000719">
    <property type="entry name" value="Prot_kinase_dom"/>
</dbReference>
<dbReference type="InterPro" id="IPR017441">
    <property type="entry name" value="Protein_kinase_ATP_BS"/>
</dbReference>
<dbReference type="Gene3D" id="3.30.200.20">
    <property type="entry name" value="Phosphorylase Kinase, domain 1"/>
    <property type="match status" value="1"/>
</dbReference>
<dbReference type="Pfam" id="PF13947">
    <property type="entry name" value="GUB_WAK_bind"/>
    <property type="match status" value="1"/>
</dbReference>
<evidence type="ECO:0000256" key="11">
    <source>
        <dbReference type="ARBA" id="ARBA00023180"/>
    </source>
</evidence>
<keyword evidence="6 12" id="KW-0547">Nucleotide-binding</keyword>
<dbReference type="InterPro" id="IPR008271">
    <property type="entry name" value="Ser/Thr_kinase_AS"/>
</dbReference>
<dbReference type="Proteomes" id="UP000283530">
    <property type="component" value="Unassembled WGS sequence"/>
</dbReference>
<keyword evidence="9" id="KW-1133">Transmembrane helix</keyword>
<protein>
    <submittedName>
        <fullName evidence="14">LEAF RUST 10 DISEASE-RESISTANCE LOCUS RECEPTOR-LIKE PROTEIN KINASE-like protein 2.7 isoform X2</fullName>
    </submittedName>
</protein>
<dbReference type="Gene3D" id="1.10.510.10">
    <property type="entry name" value="Transferase(Phosphotransferase) domain 1"/>
    <property type="match status" value="1"/>
</dbReference>
<evidence type="ECO:0000256" key="6">
    <source>
        <dbReference type="ARBA" id="ARBA00022741"/>
    </source>
</evidence>
<evidence type="ECO:0000256" key="7">
    <source>
        <dbReference type="ARBA" id="ARBA00022777"/>
    </source>
</evidence>
<keyword evidence="11" id="KW-0325">Glycoprotein</keyword>
<comment type="subcellular location">
    <subcellularLocation>
        <location evidence="1">Membrane</location>
        <topology evidence="1">Single-pass type I membrane protein</topology>
    </subcellularLocation>
</comment>
<feature type="domain" description="Protein kinase" evidence="13">
    <location>
        <begin position="258"/>
        <end position="547"/>
    </location>
</feature>
<dbReference type="Pfam" id="PF00069">
    <property type="entry name" value="Pkinase"/>
    <property type="match status" value="1"/>
</dbReference>
<evidence type="ECO:0000256" key="3">
    <source>
        <dbReference type="ARBA" id="ARBA00022679"/>
    </source>
</evidence>
<keyword evidence="14" id="KW-0675">Receptor</keyword>
<gene>
    <name evidence="14" type="ORF">CKAN_00045100</name>
</gene>
<dbReference type="PROSITE" id="PS00108">
    <property type="entry name" value="PROTEIN_KINASE_ST"/>
    <property type="match status" value="1"/>
</dbReference>
<evidence type="ECO:0000313" key="14">
    <source>
        <dbReference type="EMBL" id="RWR72239.1"/>
    </source>
</evidence>
<keyword evidence="7 14" id="KW-0418">Kinase</keyword>
<dbReference type="GO" id="GO:0004674">
    <property type="term" value="F:protein serine/threonine kinase activity"/>
    <property type="evidence" value="ECO:0007669"/>
    <property type="project" value="UniProtKB-KW"/>
</dbReference>
<comment type="caution">
    <text evidence="14">The sequence shown here is derived from an EMBL/GenBank/DDBJ whole genome shotgun (WGS) entry which is preliminary data.</text>
</comment>
<evidence type="ECO:0000256" key="4">
    <source>
        <dbReference type="ARBA" id="ARBA00022692"/>
    </source>
</evidence>
<proteinExistence type="predicted"/>
<dbReference type="AlphaFoldDB" id="A0A3S3MEC9"/>
<keyword evidence="3" id="KW-0808">Transferase</keyword>
<evidence type="ECO:0000256" key="10">
    <source>
        <dbReference type="ARBA" id="ARBA00023136"/>
    </source>
</evidence>
<evidence type="ECO:0000256" key="8">
    <source>
        <dbReference type="ARBA" id="ARBA00022840"/>
    </source>
</evidence>
<dbReference type="InterPro" id="IPR025287">
    <property type="entry name" value="WAK_GUB"/>
</dbReference>
<evidence type="ECO:0000259" key="13">
    <source>
        <dbReference type="PROSITE" id="PS50011"/>
    </source>
</evidence>
<keyword evidence="10" id="KW-0472">Membrane</keyword>
<feature type="binding site" evidence="12">
    <location>
        <position position="286"/>
    </location>
    <ligand>
        <name>ATP</name>
        <dbReference type="ChEBI" id="CHEBI:30616"/>
    </ligand>
</feature>
<dbReference type="FunFam" id="1.10.510.10:FF:000590">
    <property type="entry name" value="PR5-like receptor kinase"/>
    <property type="match status" value="1"/>
</dbReference>
<dbReference type="PROSITE" id="PS50011">
    <property type="entry name" value="PROTEIN_KINASE_DOM"/>
    <property type="match status" value="1"/>
</dbReference>
<evidence type="ECO:0000313" key="15">
    <source>
        <dbReference type="Proteomes" id="UP000283530"/>
    </source>
</evidence>
<dbReference type="InterPro" id="IPR032872">
    <property type="entry name" value="WAK_assoc_C"/>
</dbReference>
<dbReference type="FunFam" id="3.30.200.20:FF:000178">
    <property type="entry name" value="serine/threonine-protein kinase PBS1-like"/>
    <property type="match status" value="1"/>
</dbReference>
<reference evidence="14 15" key="1">
    <citation type="journal article" date="2019" name="Nat. Plants">
        <title>Stout camphor tree genome fills gaps in understanding of flowering plant genome evolution.</title>
        <authorList>
            <person name="Chaw S.M."/>
            <person name="Liu Y.C."/>
            <person name="Wu Y.W."/>
            <person name="Wang H.Y."/>
            <person name="Lin C.I."/>
            <person name="Wu C.S."/>
            <person name="Ke H.M."/>
            <person name="Chang L.Y."/>
            <person name="Hsu C.Y."/>
            <person name="Yang H.T."/>
            <person name="Sudianto E."/>
            <person name="Hsu M.H."/>
            <person name="Wu K.P."/>
            <person name="Wang L.N."/>
            <person name="Leebens-Mack J.H."/>
            <person name="Tsai I.J."/>
        </authorList>
    </citation>
    <scope>NUCLEOTIDE SEQUENCE [LARGE SCALE GENOMIC DNA]</scope>
    <source>
        <strain evidence="15">cv. Chaw 1501</strain>
        <tissue evidence="14">Young leaves</tissue>
    </source>
</reference>
<evidence type="ECO:0000256" key="9">
    <source>
        <dbReference type="ARBA" id="ARBA00022989"/>
    </source>
</evidence>
<keyword evidence="15" id="KW-1185">Reference proteome</keyword>
<dbReference type="SUPFAM" id="SSF56112">
    <property type="entry name" value="Protein kinase-like (PK-like)"/>
    <property type="match status" value="1"/>
</dbReference>
<name>A0A3S3MEC9_9MAGN</name>
<dbReference type="PANTHER" id="PTHR27009">
    <property type="entry name" value="RUST RESISTANCE KINASE LR10-RELATED"/>
    <property type="match status" value="1"/>
</dbReference>
<keyword evidence="2" id="KW-0723">Serine/threonine-protein kinase</keyword>
<dbReference type="GO" id="GO:0016020">
    <property type="term" value="C:membrane"/>
    <property type="evidence" value="ECO:0007669"/>
    <property type="project" value="UniProtKB-SubCell"/>
</dbReference>
<organism evidence="14 15">
    <name type="scientific">Cinnamomum micranthum f. kanehirae</name>
    <dbReference type="NCBI Taxonomy" id="337451"/>
    <lineage>
        <taxon>Eukaryota</taxon>
        <taxon>Viridiplantae</taxon>
        <taxon>Streptophyta</taxon>
        <taxon>Embryophyta</taxon>
        <taxon>Tracheophyta</taxon>
        <taxon>Spermatophyta</taxon>
        <taxon>Magnoliopsida</taxon>
        <taxon>Magnoliidae</taxon>
        <taxon>Laurales</taxon>
        <taxon>Lauraceae</taxon>
        <taxon>Cinnamomum</taxon>
    </lineage>
</organism>
<evidence type="ECO:0000256" key="2">
    <source>
        <dbReference type="ARBA" id="ARBA00022527"/>
    </source>
</evidence>
<evidence type="ECO:0000256" key="1">
    <source>
        <dbReference type="ARBA" id="ARBA00004479"/>
    </source>
</evidence>
<evidence type="ECO:0000256" key="12">
    <source>
        <dbReference type="PROSITE-ProRule" id="PRU10141"/>
    </source>
</evidence>
<dbReference type="InterPro" id="IPR045874">
    <property type="entry name" value="LRK10/LRL21-25-like"/>
</dbReference>
<dbReference type="Pfam" id="PF14380">
    <property type="entry name" value="WAK_assoc"/>
    <property type="match status" value="1"/>
</dbReference>
<keyword evidence="5" id="KW-0732">Signal</keyword>
<dbReference type="SMART" id="SM00220">
    <property type="entry name" value="S_TKc"/>
    <property type="match status" value="1"/>
</dbReference>
<keyword evidence="4" id="KW-0812">Transmembrane</keyword>
<dbReference type="OrthoDB" id="4062651at2759"/>
<dbReference type="PROSITE" id="PS00107">
    <property type="entry name" value="PROTEIN_KINASE_ATP"/>
    <property type="match status" value="1"/>
</dbReference>
<accession>A0A3S3MEC9</accession>
<dbReference type="EMBL" id="QPKB01000001">
    <property type="protein sequence ID" value="RWR72239.1"/>
    <property type="molecule type" value="Genomic_DNA"/>
</dbReference>
<dbReference type="STRING" id="337451.A0A3S3MEC9"/>
<evidence type="ECO:0000256" key="5">
    <source>
        <dbReference type="ARBA" id="ARBA00022729"/>
    </source>
</evidence>
<dbReference type="InterPro" id="IPR011009">
    <property type="entry name" value="Kinase-like_dom_sf"/>
</dbReference>